<dbReference type="InterPro" id="IPR011761">
    <property type="entry name" value="ATP-grasp"/>
</dbReference>
<evidence type="ECO:0000256" key="2">
    <source>
        <dbReference type="ARBA" id="ARBA00022741"/>
    </source>
</evidence>
<keyword evidence="7" id="KW-1185">Reference proteome</keyword>
<dbReference type="InterPro" id="IPR052032">
    <property type="entry name" value="ATP-dep_AA_Ligase"/>
</dbReference>
<dbReference type="PANTHER" id="PTHR43585:SF2">
    <property type="entry name" value="ATP-GRASP ENZYME FSQD"/>
    <property type="match status" value="1"/>
</dbReference>
<feature type="domain" description="ATP-grasp" evidence="5">
    <location>
        <begin position="119"/>
        <end position="294"/>
    </location>
</feature>
<evidence type="ECO:0000259" key="5">
    <source>
        <dbReference type="PROSITE" id="PS50975"/>
    </source>
</evidence>
<dbReference type="Proteomes" id="UP001597641">
    <property type="component" value="Unassembled WGS sequence"/>
</dbReference>
<protein>
    <submittedName>
        <fullName evidence="6">ATP-grasp domain-containing protein</fullName>
    </submittedName>
</protein>
<organism evidence="6 7">
    <name type="scientific">Pontibacter toksunensis</name>
    <dbReference type="NCBI Taxonomy" id="1332631"/>
    <lineage>
        <taxon>Bacteria</taxon>
        <taxon>Pseudomonadati</taxon>
        <taxon>Bacteroidota</taxon>
        <taxon>Cytophagia</taxon>
        <taxon>Cytophagales</taxon>
        <taxon>Hymenobacteraceae</taxon>
        <taxon>Pontibacter</taxon>
    </lineage>
</organism>
<gene>
    <name evidence="6" type="ORF">ACFS7Z_25235</name>
</gene>
<keyword evidence="3 4" id="KW-0067">ATP-binding</keyword>
<accession>A0ABW6C1V3</accession>
<evidence type="ECO:0000256" key="1">
    <source>
        <dbReference type="ARBA" id="ARBA00022598"/>
    </source>
</evidence>
<dbReference type="EMBL" id="JBHUOX010000037">
    <property type="protein sequence ID" value="MFD3003685.1"/>
    <property type="molecule type" value="Genomic_DNA"/>
</dbReference>
<dbReference type="Pfam" id="PF02655">
    <property type="entry name" value="ATP-grasp_3"/>
    <property type="match status" value="1"/>
</dbReference>
<keyword evidence="2 4" id="KW-0547">Nucleotide-binding</keyword>
<dbReference type="NCBIfam" id="NF009402">
    <property type="entry name" value="PRK12767.1-1"/>
    <property type="match status" value="1"/>
</dbReference>
<dbReference type="Gene3D" id="3.30.470.20">
    <property type="entry name" value="ATP-grasp fold, B domain"/>
    <property type="match status" value="1"/>
</dbReference>
<keyword evidence="1" id="KW-0436">Ligase</keyword>
<dbReference type="SUPFAM" id="SSF56059">
    <property type="entry name" value="Glutathione synthetase ATP-binding domain-like"/>
    <property type="match status" value="1"/>
</dbReference>
<dbReference type="Gene3D" id="3.30.1490.20">
    <property type="entry name" value="ATP-grasp fold, A domain"/>
    <property type="match status" value="1"/>
</dbReference>
<dbReference type="RefSeq" id="WP_377491560.1">
    <property type="nucleotide sequence ID" value="NZ_JBHUOX010000037.1"/>
</dbReference>
<evidence type="ECO:0000256" key="4">
    <source>
        <dbReference type="PROSITE-ProRule" id="PRU00409"/>
    </source>
</evidence>
<dbReference type="InterPro" id="IPR003806">
    <property type="entry name" value="ATP-grasp_PylC-type"/>
</dbReference>
<dbReference type="PANTHER" id="PTHR43585">
    <property type="entry name" value="FUMIPYRROLE BIOSYNTHESIS PROTEIN C"/>
    <property type="match status" value="1"/>
</dbReference>
<evidence type="ECO:0000313" key="6">
    <source>
        <dbReference type="EMBL" id="MFD3003685.1"/>
    </source>
</evidence>
<comment type="caution">
    <text evidence="6">The sequence shown here is derived from an EMBL/GenBank/DDBJ whole genome shotgun (WGS) entry which is preliminary data.</text>
</comment>
<reference evidence="7" key="1">
    <citation type="journal article" date="2019" name="Int. J. Syst. Evol. Microbiol.">
        <title>The Global Catalogue of Microorganisms (GCM) 10K type strain sequencing project: providing services to taxonomists for standard genome sequencing and annotation.</title>
        <authorList>
            <consortium name="The Broad Institute Genomics Platform"/>
            <consortium name="The Broad Institute Genome Sequencing Center for Infectious Disease"/>
            <person name="Wu L."/>
            <person name="Ma J."/>
        </authorList>
    </citation>
    <scope>NUCLEOTIDE SEQUENCE [LARGE SCALE GENOMIC DNA]</scope>
    <source>
        <strain evidence="7">KCTC 23984</strain>
    </source>
</reference>
<dbReference type="InterPro" id="IPR013815">
    <property type="entry name" value="ATP_grasp_subdomain_1"/>
</dbReference>
<dbReference type="InterPro" id="IPR048764">
    <property type="entry name" value="PylC_N"/>
</dbReference>
<evidence type="ECO:0000313" key="7">
    <source>
        <dbReference type="Proteomes" id="UP001597641"/>
    </source>
</evidence>
<name>A0ABW6C1V3_9BACT</name>
<dbReference type="Pfam" id="PF21360">
    <property type="entry name" value="PylC-like_N"/>
    <property type="match status" value="1"/>
</dbReference>
<proteinExistence type="predicted"/>
<dbReference type="Gene3D" id="3.40.50.20">
    <property type="match status" value="1"/>
</dbReference>
<sequence>MKRILVTGAGALLGQGILRSLQISENKYHIITADPDYRAQGHSLGDKAYLIPMANDTQYLPAVEDIIQKEQVDVLLIGTDVELPIFAENKQRLEEQYNTKVIVSSVDVINIANDKWLTAEFLKENGFPYPMSAMTTDKEAIEALRNNCAFPFIAKPVDGARSKGIKIIENEQDLQEVCSYPNNLVVQEMIGEQEGEFTAGCMVVDGKCRAIVSLKRDLRDGNTYRAYRDGDNPYDTIICSIAEKLGVEGPANFQYRIKDGKPIVFEINGRFSGTTPLRYMFGFNEVEALLNHLFGVEEMTQPKLRDGAVFRTWSDIFVEPAQLNELKENGVLENYSSQYFPFKNKPS</sequence>
<dbReference type="PROSITE" id="PS50975">
    <property type="entry name" value="ATP_GRASP"/>
    <property type="match status" value="1"/>
</dbReference>
<evidence type="ECO:0000256" key="3">
    <source>
        <dbReference type="ARBA" id="ARBA00022840"/>
    </source>
</evidence>